<gene>
    <name evidence="6" type="ORF">K489DRAFT_385166</name>
</gene>
<dbReference type="CDD" id="cd09019">
    <property type="entry name" value="galactose_mutarotase_like"/>
    <property type="match status" value="1"/>
</dbReference>
<keyword evidence="4" id="KW-0732">Signal</keyword>
<keyword evidence="2" id="KW-0413">Isomerase</keyword>
<evidence type="ECO:0000256" key="3">
    <source>
        <dbReference type="ARBA" id="ARBA00023277"/>
    </source>
</evidence>
<evidence type="ECO:0000256" key="1">
    <source>
        <dbReference type="ARBA" id="ARBA00006206"/>
    </source>
</evidence>
<dbReference type="AlphaFoldDB" id="A0A6J3LQP3"/>
<protein>
    <submittedName>
        <fullName evidence="6">Aldose 1-epimerase</fullName>
    </submittedName>
</protein>
<dbReference type="GO" id="GO:0030246">
    <property type="term" value="F:carbohydrate binding"/>
    <property type="evidence" value="ECO:0007669"/>
    <property type="project" value="InterPro"/>
</dbReference>
<dbReference type="GO" id="GO:0033499">
    <property type="term" value="P:galactose catabolic process via UDP-galactose, Leloir pathway"/>
    <property type="evidence" value="ECO:0007669"/>
    <property type="project" value="TreeGrafter"/>
</dbReference>
<dbReference type="Pfam" id="PF01263">
    <property type="entry name" value="Aldose_epim"/>
    <property type="match status" value="1"/>
</dbReference>
<dbReference type="GO" id="GO:0004034">
    <property type="term" value="F:aldose 1-epimerase activity"/>
    <property type="evidence" value="ECO:0007669"/>
    <property type="project" value="TreeGrafter"/>
</dbReference>
<evidence type="ECO:0000256" key="4">
    <source>
        <dbReference type="SAM" id="SignalP"/>
    </source>
</evidence>
<feature type="signal peptide" evidence="4">
    <location>
        <begin position="1"/>
        <end position="23"/>
    </location>
</feature>
<evidence type="ECO:0000313" key="5">
    <source>
        <dbReference type="Proteomes" id="UP000504637"/>
    </source>
</evidence>
<dbReference type="PANTHER" id="PTHR10091">
    <property type="entry name" value="ALDOSE-1-EPIMERASE"/>
    <property type="match status" value="1"/>
</dbReference>
<dbReference type="FunFam" id="2.70.98.10:FF:000014">
    <property type="entry name" value="Aldose 1-epimerase, putative"/>
    <property type="match status" value="1"/>
</dbReference>
<dbReference type="PANTHER" id="PTHR10091:SF6">
    <property type="entry name" value="1-EPIMERASE, PUTATIVE (AFU_ORTHOLOGUE AFUA_3G13240)-RELATED"/>
    <property type="match status" value="1"/>
</dbReference>
<dbReference type="InterPro" id="IPR008183">
    <property type="entry name" value="Aldose_1/G6P_1-epimerase"/>
</dbReference>
<dbReference type="RefSeq" id="XP_033455237.1">
    <property type="nucleotide sequence ID" value="XM_033606028.1"/>
</dbReference>
<dbReference type="SUPFAM" id="SSF74650">
    <property type="entry name" value="Galactose mutarotase-like"/>
    <property type="match status" value="1"/>
</dbReference>
<dbReference type="InterPro" id="IPR014718">
    <property type="entry name" value="GH-type_carb-bd"/>
</dbReference>
<accession>A0A6J3LQP3</accession>
<reference evidence="6" key="2">
    <citation type="submission" date="2020-04" db="EMBL/GenBank/DDBJ databases">
        <authorList>
            <consortium name="NCBI Genome Project"/>
        </authorList>
    </citation>
    <scope>NUCLEOTIDE SEQUENCE</scope>
    <source>
        <strain evidence="6">CBS 342.82</strain>
    </source>
</reference>
<evidence type="ECO:0000313" key="6">
    <source>
        <dbReference type="RefSeq" id="XP_033455237.1"/>
    </source>
</evidence>
<name>A0A6J3LQP3_9PEZI</name>
<dbReference type="Proteomes" id="UP000504637">
    <property type="component" value="Unplaced"/>
</dbReference>
<keyword evidence="5" id="KW-1185">Reference proteome</keyword>
<proteinExistence type="inferred from homology"/>
<dbReference type="GeneID" id="54363828"/>
<sequence length="401" mass="43958">MLFQDFRLLCGAFLLTTASTSAAQTVYSQNSSPNAFEKYTISANGINATFIPYGARLTSLFVNDKHGQPQDIIVGYDEADEYARDSATVHTYFGAVVGRYANRIKNGTFTIDGQTSHVVENEHDGKNTLHGGGAGGYDVQNWTVTAHTTNSITFTLHDNGLSGFPGAVLNTATYTVTNNAEWISRLVSVPLTTATPIMLANHPYWNLGAYISPDAQTILDNTLHMPYAKRYIATDGILIPTGELRLTAGTPLDFTRAKPIGQDILSAQDLCGSGCVGYDNALILDRPVAAIQDPELEVLRMWAPSTGIEMRLRTNMQGLQVYSCDGQNGTIPVKRSQQHGFGKGRNGTTTFVEKYGCVVLETQDWIDGINQPQWGRDQYQIFSPTTEPAVNYQRYTFTAHE</sequence>
<dbReference type="Gene3D" id="2.70.98.10">
    <property type="match status" value="1"/>
</dbReference>
<dbReference type="GO" id="GO:0006006">
    <property type="term" value="P:glucose metabolic process"/>
    <property type="evidence" value="ECO:0007669"/>
    <property type="project" value="TreeGrafter"/>
</dbReference>
<comment type="similarity">
    <text evidence="1">Belongs to the aldose epimerase family.</text>
</comment>
<organism evidence="6">
    <name type="scientific">Dissoconium aciculare CBS 342.82</name>
    <dbReference type="NCBI Taxonomy" id="1314786"/>
    <lineage>
        <taxon>Eukaryota</taxon>
        <taxon>Fungi</taxon>
        <taxon>Dikarya</taxon>
        <taxon>Ascomycota</taxon>
        <taxon>Pezizomycotina</taxon>
        <taxon>Dothideomycetes</taxon>
        <taxon>Dothideomycetidae</taxon>
        <taxon>Mycosphaerellales</taxon>
        <taxon>Dissoconiaceae</taxon>
        <taxon>Dissoconium</taxon>
    </lineage>
</organism>
<dbReference type="InterPro" id="IPR011013">
    <property type="entry name" value="Gal_mutarotase_sf_dom"/>
</dbReference>
<keyword evidence="3" id="KW-0119">Carbohydrate metabolism</keyword>
<reference evidence="6" key="1">
    <citation type="submission" date="2020-01" db="EMBL/GenBank/DDBJ databases">
        <authorList>
            <consortium name="DOE Joint Genome Institute"/>
            <person name="Haridas S."/>
            <person name="Albert R."/>
            <person name="Binder M."/>
            <person name="Bloem J."/>
            <person name="Labutti K."/>
            <person name="Salamov A."/>
            <person name="Andreopoulos B."/>
            <person name="Baker S.E."/>
            <person name="Barry K."/>
            <person name="Bills G."/>
            <person name="Bluhm B.H."/>
            <person name="Cannon C."/>
            <person name="Castanera R."/>
            <person name="Culley D.E."/>
            <person name="Daum C."/>
            <person name="Ezra D."/>
            <person name="Gonzalez J.B."/>
            <person name="Henrissat B."/>
            <person name="Kuo A."/>
            <person name="Liang C."/>
            <person name="Lipzen A."/>
            <person name="Lutzoni F."/>
            <person name="Magnuson J."/>
            <person name="Mondo S."/>
            <person name="Nolan M."/>
            <person name="Ohm R."/>
            <person name="Pangilinan J."/>
            <person name="Park H.-J."/>
            <person name="Ramirez L."/>
            <person name="Alfaro M."/>
            <person name="Sun H."/>
            <person name="Tritt A."/>
            <person name="Yoshinaga Y."/>
            <person name="Zwiers L.-H."/>
            <person name="Turgeon B.G."/>
            <person name="Goodwin S.B."/>
            <person name="Spatafora J.W."/>
            <person name="Crous P.W."/>
            <person name="Grigoriev I.V."/>
        </authorList>
    </citation>
    <scope>NUCLEOTIDE SEQUENCE</scope>
    <source>
        <strain evidence="6">CBS 342.82</strain>
    </source>
</reference>
<reference evidence="6" key="3">
    <citation type="submission" date="2025-08" db="UniProtKB">
        <authorList>
            <consortium name="RefSeq"/>
        </authorList>
    </citation>
    <scope>IDENTIFICATION</scope>
    <source>
        <strain evidence="6">CBS 342.82</strain>
    </source>
</reference>
<dbReference type="OrthoDB" id="274691at2759"/>
<evidence type="ECO:0000256" key="2">
    <source>
        <dbReference type="ARBA" id="ARBA00023235"/>
    </source>
</evidence>
<dbReference type="InterPro" id="IPR047215">
    <property type="entry name" value="Galactose_mutarotase-like"/>
</dbReference>
<feature type="chain" id="PRO_5026943796" evidence="4">
    <location>
        <begin position="24"/>
        <end position="401"/>
    </location>
</feature>